<keyword evidence="3" id="KW-1185">Reference proteome</keyword>
<reference evidence="3" key="1">
    <citation type="journal article" date="2017" name="Nat. Ecol. Evol.">
        <title>Genome expansion and lineage-specific genetic innovations in the forest pathogenic fungi Armillaria.</title>
        <authorList>
            <person name="Sipos G."/>
            <person name="Prasanna A.N."/>
            <person name="Walter M.C."/>
            <person name="O'Connor E."/>
            <person name="Balint B."/>
            <person name="Krizsan K."/>
            <person name="Kiss B."/>
            <person name="Hess J."/>
            <person name="Varga T."/>
            <person name="Slot J."/>
            <person name="Riley R."/>
            <person name="Boka B."/>
            <person name="Rigling D."/>
            <person name="Barry K."/>
            <person name="Lee J."/>
            <person name="Mihaltcheva S."/>
            <person name="LaButti K."/>
            <person name="Lipzen A."/>
            <person name="Waldron R."/>
            <person name="Moloney N.M."/>
            <person name="Sperisen C."/>
            <person name="Kredics L."/>
            <person name="Vagvoelgyi C."/>
            <person name="Patrignani A."/>
            <person name="Fitzpatrick D."/>
            <person name="Nagy I."/>
            <person name="Doyle S."/>
            <person name="Anderson J.B."/>
            <person name="Grigoriev I.V."/>
            <person name="Gueldener U."/>
            <person name="Muensterkoetter M."/>
            <person name="Nagy L.G."/>
        </authorList>
    </citation>
    <scope>NUCLEOTIDE SEQUENCE [LARGE SCALE GENOMIC DNA]</scope>
    <source>
        <strain evidence="3">28-4</strain>
    </source>
</reference>
<dbReference type="Proteomes" id="UP000218334">
    <property type="component" value="Unassembled WGS sequence"/>
</dbReference>
<evidence type="ECO:0000313" key="2">
    <source>
        <dbReference type="EMBL" id="PBK62435.1"/>
    </source>
</evidence>
<evidence type="ECO:0000313" key="3">
    <source>
        <dbReference type="Proteomes" id="UP000218334"/>
    </source>
</evidence>
<organism evidence="2 3">
    <name type="scientific">Armillaria solidipes</name>
    <dbReference type="NCBI Taxonomy" id="1076256"/>
    <lineage>
        <taxon>Eukaryota</taxon>
        <taxon>Fungi</taxon>
        <taxon>Dikarya</taxon>
        <taxon>Basidiomycota</taxon>
        <taxon>Agaricomycotina</taxon>
        <taxon>Agaricomycetes</taxon>
        <taxon>Agaricomycetidae</taxon>
        <taxon>Agaricales</taxon>
        <taxon>Marasmiineae</taxon>
        <taxon>Physalacriaceae</taxon>
        <taxon>Armillaria</taxon>
    </lineage>
</organism>
<sequence>MLLATSIAVHPFEWRTAVQVHPTTTSWNSGRDARSRSRCAKAVGGIAQLRVDQGYGETEPRQLGSRLRPSPGVPQEARISRGPVAGRAGVLDKPWIHQRTSRMCIHRTWIIADPVNHVCVRTFVINGRADTAEDFVVEPIHPIHVMVQITQSLDS</sequence>
<dbReference type="AlphaFoldDB" id="A0A2H3AUS2"/>
<protein>
    <submittedName>
        <fullName evidence="2">Uncharacterized protein</fullName>
    </submittedName>
</protein>
<name>A0A2H3AUS2_9AGAR</name>
<evidence type="ECO:0000256" key="1">
    <source>
        <dbReference type="SAM" id="MobiDB-lite"/>
    </source>
</evidence>
<dbReference type="EMBL" id="KZ293466">
    <property type="protein sequence ID" value="PBK62435.1"/>
    <property type="molecule type" value="Genomic_DNA"/>
</dbReference>
<proteinExistence type="predicted"/>
<gene>
    <name evidence="2" type="ORF">ARMSODRAFT_1024855</name>
</gene>
<accession>A0A2H3AUS2</accession>
<feature type="region of interest" description="Disordered" evidence="1">
    <location>
        <begin position="54"/>
        <end position="78"/>
    </location>
</feature>